<accession>A0A4U1I824</accession>
<keyword evidence="1" id="KW-0472">Membrane</keyword>
<protein>
    <recommendedName>
        <fullName evidence="1">Lipid A deacylase</fullName>
        <ecNumber evidence="1">3.1.1.77</ecNumber>
    </recommendedName>
    <alternativeName>
        <fullName evidence="1">LPS 3-O-deacylase</fullName>
    </alternativeName>
    <alternativeName>
        <fullName evidence="1">Outer membrane enzyme</fullName>
    </alternativeName>
</protein>
<evidence type="ECO:0000313" key="4">
    <source>
        <dbReference type="EMBL" id="TKC89593.1"/>
    </source>
</evidence>
<reference evidence="4 5" key="1">
    <citation type="submission" date="2019-04" db="EMBL/GenBank/DDBJ databases">
        <title>Trinickia sp. 7GSK02, isolated from subtropical forest soil.</title>
        <authorList>
            <person name="Gao Z.-H."/>
            <person name="Qiu L.-H."/>
        </authorList>
    </citation>
    <scope>NUCLEOTIDE SEQUENCE [LARGE SCALE GENOMIC DNA]</scope>
    <source>
        <strain evidence="4 5">7GSK02</strain>
    </source>
</reference>
<feature type="site" description="Critical for activity" evidence="2">
    <location>
        <position position="166"/>
    </location>
</feature>
<name>A0A4U1I824_9BURK</name>
<dbReference type="Pfam" id="PF09411">
    <property type="entry name" value="PagL"/>
    <property type="match status" value="1"/>
</dbReference>
<dbReference type="EMBL" id="SWJE01000005">
    <property type="protein sequence ID" value="TKC89593.1"/>
    <property type="molecule type" value="Genomic_DNA"/>
</dbReference>
<dbReference type="InterPro" id="IPR011250">
    <property type="entry name" value="OMP/PagP_B-barrel"/>
</dbReference>
<keyword evidence="1 4" id="KW-0378">Hydrolase</keyword>
<dbReference type="Gene3D" id="2.40.160.20">
    <property type="match status" value="1"/>
</dbReference>
<dbReference type="AlphaFoldDB" id="A0A4U1I824"/>
<dbReference type="Proteomes" id="UP000305539">
    <property type="component" value="Unassembled WGS sequence"/>
</dbReference>
<evidence type="ECO:0000256" key="2">
    <source>
        <dbReference type="PIRSR" id="PIRSR029681-2"/>
    </source>
</evidence>
<proteinExistence type="inferred from homology"/>
<dbReference type="GO" id="GO:0050528">
    <property type="term" value="F:acyloxyacyl hydrolase activity"/>
    <property type="evidence" value="ECO:0007669"/>
    <property type="project" value="UniProtKB-EC"/>
</dbReference>
<organism evidence="4 5">
    <name type="scientific">Trinickia terrae</name>
    <dbReference type="NCBI Taxonomy" id="2571161"/>
    <lineage>
        <taxon>Bacteria</taxon>
        <taxon>Pseudomonadati</taxon>
        <taxon>Pseudomonadota</taxon>
        <taxon>Betaproteobacteria</taxon>
        <taxon>Burkholderiales</taxon>
        <taxon>Burkholderiaceae</taxon>
        <taxon>Trinickia</taxon>
    </lineage>
</organism>
<keyword evidence="1" id="KW-0998">Cell outer membrane</keyword>
<dbReference type="GO" id="GO:0009279">
    <property type="term" value="C:cell outer membrane"/>
    <property type="evidence" value="ECO:0007669"/>
    <property type="project" value="UniProtKB-SubCell"/>
</dbReference>
<comment type="caution">
    <text evidence="4">The sequence shown here is derived from an EMBL/GenBank/DDBJ whole genome shotgun (WGS) entry which is preliminary data.</text>
</comment>
<feature type="signal peptide" evidence="3">
    <location>
        <begin position="1"/>
        <end position="30"/>
    </location>
</feature>
<dbReference type="OrthoDB" id="5297282at2"/>
<comment type="function">
    <text evidence="1">Has lipid A 3-O-deacylase activity. Hydrolyzes the ester bond at the 3 position of lipid A, a bioactive component of lipopolysaccharide (LPS), thereby releasing the primary fatty acyl moiety.</text>
</comment>
<gene>
    <name evidence="4" type="ORF">FAZ69_11755</name>
</gene>
<comment type="similarity">
    <text evidence="1">Belongs to the PagL family.</text>
</comment>
<dbReference type="EC" id="3.1.1.77" evidence="1"/>
<evidence type="ECO:0000256" key="3">
    <source>
        <dbReference type="SAM" id="SignalP"/>
    </source>
</evidence>
<comment type="subcellular location">
    <subcellularLocation>
        <location evidence="1">Cell outer membrane</location>
        <topology evidence="1">Multi-pass membrane protein</topology>
    </subcellularLocation>
</comment>
<evidence type="ECO:0000313" key="5">
    <source>
        <dbReference type="Proteomes" id="UP000305539"/>
    </source>
</evidence>
<evidence type="ECO:0000256" key="1">
    <source>
        <dbReference type="PIRNR" id="PIRNR029681"/>
    </source>
</evidence>
<keyword evidence="5" id="KW-1185">Reference proteome</keyword>
<dbReference type="PIRSF" id="PIRSF029681">
    <property type="entry name" value="PagL"/>
    <property type="match status" value="1"/>
</dbReference>
<keyword evidence="3" id="KW-0732">Signal</keyword>
<dbReference type="InterPro" id="IPR018550">
    <property type="entry name" value="Lipid-A_deacylase-rel"/>
</dbReference>
<dbReference type="RefSeq" id="WP_136894505.1">
    <property type="nucleotide sequence ID" value="NZ_SWJE01000005.1"/>
</dbReference>
<sequence length="187" mass="20561">MNNKKPWRSGWALKGTLLLALGGVGASASADQFGVQVGGGIADHDVKKADLGFVWDPNLTWWYIGGFHFTVVGEAHLAYWHASNANIHSNIYEVGATPVFRFIKDSGAIRPFFEAGVGVRLLSHPTISSTYTLSTAFQFADMVGIGAQFGSRQQYVTGFRFQHLSNADIKRPNPGINFSQLYLQYNF</sequence>
<feature type="chain" id="PRO_5020628376" description="Lipid A deacylase" evidence="3">
    <location>
        <begin position="31"/>
        <end position="187"/>
    </location>
</feature>
<dbReference type="SUPFAM" id="SSF56925">
    <property type="entry name" value="OMPA-like"/>
    <property type="match status" value="1"/>
</dbReference>
<comment type="catalytic activity">
    <reaction evidence="1">
        <text>a 3-(acyloxy)acyl derivative of bacterial toxin + H2O = a 3-hydroxyacyl derivative of bacterial toxin + a fatty acid + H(+)</text>
        <dbReference type="Rhea" id="RHEA:12032"/>
        <dbReference type="ChEBI" id="CHEBI:15377"/>
        <dbReference type="ChEBI" id="CHEBI:15378"/>
        <dbReference type="ChEBI" id="CHEBI:28868"/>
        <dbReference type="ChEBI" id="CHEBI:136853"/>
        <dbReference type="ChEBI" id="CHEBI:140675"/>
        <dbReference type="EC" id="3.1.1.77"/>
    </reaction>
</comment>
<comment type="subunit">
    <text evidence="1">Homodimer.</text>
</comment>